<feature type="transmembrane region" description="Helical" evidence="3">
    <location>
        <begin position="64"/>
        <end position="82"/>
    </location>
</feature>
<evidence type="ECO:0000256" key="3">
    <source>
        <dbReference type="SAM" id="Phobius"/>
    </source>
</evidence>
<dbReference type="PANTHER" id="PTHR15231:SF1">
    <property type="entry name" value="PHOSPHATIDYLINOSITOL N-ACETYLGLUCOSAMINYLTRANSFERASE SUBUNIT H"/>
    <property type="match status" value="1"/>
</dbReference>
<keyword evidence="6" id="KW-1185">Reference proteome</keyword>
<reference evidence="5 6" key="1">
    <citation type="submission" date="2023-12" db="EMBL/GenBank/DDBJ databases">
        <title>A high-quality genome assembly for Dillenia turbinata (Dilleniales).</title>
        <authorList>
            <person name="Chanderbali A."/>
        </authorList>
    </citation>
    <scope>NUCLEOTIDE SEQUENCE [LARGE SCALE GENOMIC DNA]</scope>
    <source>
        <strain evidence="5">LSX21</strain>
        <tissue evidence="5">Leaf</tissue>
    </source>
</reference>
<organism evidence="5 6">
    <name type="scientific">Dillenia turbinata</name>
    <dbReference type="NCBI Taxonomy" id="194707"/>
    <lineage>
        <taxon>Eukaryota</taxon>
        <taxon>Viridiplantae</taxon>
        <taxon>Streptophyta</taxon>
        <taxon>Embryophyta</taxon>
        <taxon>Tracheophyta</taxon>
        <taxon>Spermatophyta</taxon>
        <taxon>Magnoliopsida</taxon>
        <taxon>eudicotyledons</taxon>
        <taxon>Gunneridae</taxon>
        <taxon>Pentapetalae</taxon>
        <taxon>Dilleniales</taxon>
        <taxon>Dilleniaceae</taxon>
        <taxon>Dillenia</taxon>
    </lineage>
</organism>
<comment type="pathway">
    <text evidence="1">Glycolipid biosynthesis; glycosylphosphatidylinositol-anchor biosynthesis.</text>
</comment>
<evidence type="ECO:0000313" key="6">
    <source>
        <dbReference type="Proteomes" id="UP001370490"/>
    </source>
</evidence>
<keyword evidence="3" id="KW-0472">Membrane</keyword>
<gene>
    <name evidence="5" type="ORF">RJ641_032600</name>
</gene>
<feature type="transmembrane region" description="Helical" evidence="3">
    <location>
        <begin position="38"/>
        <end position="58"/>
    </location>
</feature>
<evidence type="ECO:0000313" key="5">
    <source>
        <dbReference type="EMBL" id="KAK6939092.1"/>
    </source>
</evidence>
<dbReference type="Proteomes" id="UP001370490">
    <property type="component" value="Unassembled WGS sequence"/>
</dbReference>
<accession>A0AAN8ZIL9</accession>
<dbReference type="InterPro" id="IPR019328">
    <property type="entry name" value="PIGH-H_dom"/>
</dbReference>
<dbReference type="GO" id="GO:0000506">
    <property type="term" value="C:glycosylphosphatidylinositol-N-acetylglucosaminyltransferase (GPI-GnT) complex"/>
    <property type="evidence" value="ECO:0007669"/>
    <property type="project" value="InterPro"/>
</dbReference>
<dbReference type="PANTHER" id="PTHR15231">
    <property type="entry name" value="PHOSPHATIDYLINOSITOL N-ACETYLGLUCOSAMINYLTRANSFERASE SUBUNIT H"/>
    <property type="match status" value="1"/>
</dbReference>
<name>A0AAN8ZIL9_9MAGN</name>
<dbReference type="Pfam" id="PF10181">
    <property type="entry name" value="PIG-H"/>
    <property type="match status" value="1"/>
</dbReference>
<dbReference type="AlphaFoldDB" id="A0AAN8ZIL9"/>
<sequence length="188" mass="21394">MTKNQFANARYKYIHNGSEGHYNDIDEHHIVIRKGSGYVFFVCLLICMLLVHTIYLCLQRGMPGYYFGCGMLLSAILVRSSFQKLVVKESVVIFAAFGVQLETHYRSGRIDRLFIPIHKILKPILNEHVTPVTCYWSLALILHGEEEMMLAFKEKQLPLKMLIPIWKALCAATGNGEVTNAIAKMTTD</sequence>
<evidence type="ECO:0000256" key="2">
    <source>
        <dbReference type="ARBA" id="ARBA00009610"/>
    </source>
</evidence>
<comment type="caution">
    <text evidence="5">The sequence shown here is derived from an EMBL/GenBank/DDBJ whole genome shotgun (WGS) entry which is preliminary data.</text>
</comment>
<dbReference type="InterPro" id="IPR044215">
    <property type="entry name" value="PIG-H"/>
</dbReference>
<keyword evidence="3" id="KW-0812">Transmembrane</keyword>
<keyword evidence="5" id="KW-0808">Transferase</keyword>
<proteinExistence type="inferred from homology"/>
<comment type="similarity">
    <text evidence="2">Belongs to the PIGH family.</text>
</comment>
<dbReference type="GO" id="GO:0016740">
    <property type="term" value="F:transferase activity"/>
    <property type="evidence" value="ECO:0007669"/>
    <property type="project" value="UniProtKB-KW"/>
</dbReference>
<dbReference type="EMBL" id="JBAMMX010000006">
    <property type="protein sequence ID" value="KAK6939092.1"/>
    <property type="molecule type" value="Genomic_DNA"/>
</dbReference>
<evidence type="ECO:0000259" key="4">
    <source>
        <dbReference type="Pfam" id="PF10181"/>
    </source>
</evidence>
<evidence type="ECO:0000256" key="1">
    <source>
        <dbReference type="ARBA" id="ARBA00004687"/>
    </source>
</evidence>
<keyword evidence="3" id="KW-1133">Transmembrane helix</keyword>
<feature type="domain" description="Phosphatidylinositol N-acetylglucosaminyltransferase subunit H conserved" evidence="4">
    <location>
        <begin position="90"/>
        <end position="153"/>
    </location>
</feature>
<protein>
    <submittedName>
        <fullName evidence="5">GPI-GlcNAc transferase complex, PIG-H component, conserved domain</fullName>
    </submittedName>
</protein>
<dbReference type="GO" id="GO:0006506">
    <property type="term" value="P:GPI anchor biosynthetic process"/>
    <property type="evidence" value="ECO:0007669"/>
    <property type="project" value="InterPro"/>
</dbReference>